<keyword evidence="3" id="KW-1185">Reference proteome</keyword>
<dbReference type="EMBL" id="BAABIC010000013">
    <property type="protein sequence ID" value="GAA4697746.1"/>
    <property type="molecule type" value="Genomic_DNA"/>
</dbReference>
<accession>A0ABP8X0N9</accession>
<dbReference type="Proteomes" id="UP001500325">
    <property type="component" value="Unassembled WGS sequence"/>
</dbReference>
<proteinExistence type="predicted"/>
<feature type="region of interest" description="Disordered" evidence="1">
    <location>
        <begin position="23"/>
        <end position="54"/>
    </location>
</feature>
<evidence type="ECO:0000313" key="2">
    <source>
        <dbReference type="EMBL" id="GAA4697746.1"/>
    </source>
</evidence>
<comment type="caution">
    <text evidence="2">The sequence shown here is derived from an EMBL/GenBank/DDBJ whole genome shotgun (WGS) entry which is preliminary data.</text>
</comment>
<evidence type="ECO:0000256" key="1">
    <source>
        <dbReference type="SAM" id="MobiDB-lite"/>
    </source>
</evidence>
<gene>
    <name evidence="2" type="ORF">GCM10023215_40080</name>
</gene>
<organism evidence="2 3">
    <name type="scientific">Pseudonocardia yuanmonensis</name>
    <dbReference type="NCBI Taxonomy" id="1095914"/>
    <lineage>
        <taxon>Bacteria</taxon>
        <taxon>Bacillati</taxon>
        <taxon>Actinomycetota</taxon>
        <taxon>Actinomycetes</taxon>
        <taxon>Pseudonocardiales</taxon>
        <taxon>Pseudonocardiaceae</taxon>
        <taxon>Pseudonocardia</taxon>
    </lineage>
</organism>
<protein>
    <submittedName>
        <fullName evidence="2">Uncharacterized protein</fullName>
    </submittedName>
</protein>
<evidence type="ECO:0000313" key="3">
    <source>
        <dbReference type="Proteomes" id="UP001500325"/>
    </source>
</evidence>
<sequence length="54" mass="5863">MRQRAAIRQFHLLAARASTIVSSAPGGPGRPAFGNWDGFCERTVPPDTTQNYST</sequence>
<reference evidence="3" key="1">
    <citation type="journal article" date="2019" name="Int. J. Syst. Evol. Microbiol.">
        <title>The Global Catalogue of Microorganisms (GCM) 10K type strain sequencing project: providing services to taxonomists for standard genome sequencing and annotation.</title>
        <authorList>
            <consortium name="The Broad Institute Genomics Platform"/>
            <consortium name="The Broad Institute Genome Sequencing Center for Infectious Disease"/>
            <person name="Wu L."/>
            <person name="Ma J."/>
        </authorList>
    </citation>
    <scope>NUCLEOTIDE SEQUENCE [LARGE SCALE GENOMIC DNA]</scope>
    <source>
        <strain evidence="3">JCM 18055</strain>
    </source>
</reference>
<name>A0ABP8X0N9_9PSEU</name>